<feature type="domain" description="DUF317" evidence="2">
    <location>
        <begin position="55"/>
        <end position="99"/>
    </location>
</feature>
<feature type="compositionally biased region" description="Low complexity" evidence="1">
    <location>
        <begin position="236"/>
        <end position="246"/>
    </location>
</feature>
<name>A0A917ZWM2_9ACTN</name>
<gene>
    <name evidence="3" type="ORF">GCM10012280_58000</name>
</gene>
<feature type="region of interest" description="Disordered" evidence="1">
    <location>
        <begin position="227"/>
        <end position="346"/>
    </location>
</feature>
<dbReference type="Proteomes" id="UP000641932">
    <property type="component" value="Unassembled WGS sequence"/>
</dbReference>
<evidence type="ECO:0000313" key="3">
    <source>
        <dbReference type="EMBL" id="GGO97065.1"/>
    </source>
</evidence>
<evidence type="ECO:0000259" key="2">
    <source>
        <dbReference type="Pfam" id="PF03771"/>
    </source>
</evidence>
<reference evidence="3" key="1">
    <citation type="journal article" date="2014" name="Int. J. Syst. Evol. Microbiol.">
        <title>Complete genome sequence of Corynebacterium casei LMG S-19264T (=DSM 44701T), isolated from a smear-ripened cheese.</title>
        <authorList>
            <consortium name="US DOE Joint Genome Institute (JGI-PGF)"/>
            <person name="Walter F."/>
            <person name="Albersmeier A."/>
            <person name="Kalinowski J."/>
            <person name="Ruckert C."/>
        </authorList>
    </citation>
    <scope>NUCLEOTIDE SEQUENCE</scope>
    <source>
        <strain evidence="3">CGMCC 4.7201</strain>
    </source>
</reference>
<reference evidence="3" key="2">
    <citation type="submission" date="2020-09" db="EMBL/GenBank/DDBJ databases">
        <authorList>
            <person name="Sun Q."/>
            <person name="Zhou Y."/>
        </authorList>
    </citation>
    <scope>NUCLEOTIDE SEQUENCE</scope>
    <source>
        <strain evidence="3">CGMCC 4.7201</strain>
    </source>
</reference>
<feature type="compositionally biased region" description="Low complexity" evidence="1">
    <location>
        <begin position="309"/>
        <end position="318"/>
    </location>
</feature>
<evidence type="ECO:0000313" key="4">
    <source>
        <dbReference type="Proteomes" id="UP000641932"/>
    </source>
</evidence>
<feature type="domain" description="DUF317" evidence="2">
    <location>
        <begin position="125"/>
        <end position="191"/>
    </location>
</feature>
<accession>A0A917ZWM2</accession>
<dbReference type="InterPro" id="IPR005523">
    <property type="entry name" value="DUF317_SPDY"/>
</dbReference>
<organism evidence="3 4">
    <name type="scientific">Wenjunlia tyrosinilytica</name>
    <dbReference type="NCBI Taxonomy" id="1544741"/>
    <lineage>
        <taxon>Bacteria</taxon>
        <taxon>Bacillati</taxon>
        <taxon>Actinomycetota</taxon>
        <taxon>Actinomycetes</taxon>
        <taxon>Kitasatosporales</taxon>
        <taxon>Streptomycetaceae</taxon>
        <taxon>Wenjunlia</taxon>
    </lineage>
</organism>
<keyword evidence="4" id="KW-1185">Reference proteome</keyword>
<dbReference type="EMBL" id="BMMS01000031">
    <property type="protein sequence ID" value="GGO97065.1"/>
    <property type="molecule type" value="Genomic_DNA"/>
</dbReference>
<evidence type="ECO:0000256" key="1">
    <source>
        <dbReference type="SAM" id="MobiDB-lite"/>
    </source>
</evidence>
<comment type="caution">
    <text evidence="3">The sequence shown here is derived from an EMBL/GenBank/DDBJ whole genome shotgun (WGS) entry which is preliminary data.</text>
</comment>
<protein>
    <recommendedName>
        <fullName evidence="2">DUF317 domain-containing protein</fullName>
    </recommendedName>
</protein>
<sequence length="346" mass="37473">MTVASAGPGFSTTVEALRLREWQLGPGQPTLVMDQFSAEDFHLIVDDRADVHVSSKDGPFYLGWFPLGHPGTDGEEWKIAVTGTAQVRGYHLSFDTETPIVRGRHEPEEAPEDRQVLRSTVLHISPDALRWAQWGLADEPFHLGELPIAWQISARAEASSPLAQWSAYFTREVPGEAGADFLVALDASDRPTVPLAGAELVLDTVAAHGWFRDIDQPQAAATDPTFTSHISLGEVRPSSRTPTRTPWRPRPTRRDRPDGRHGPSPRSAHPACGRPPSPPASRTTSSPPSPPPSARPHRSCAGCCPRPPRSASCARRPSNVPLVSLNSPSPAPSQLGVPDFLASRVK</sequence>
<dbReference type="AlphaFoldDB" id="A0A917ZWM2"/>
<proteinExistence type="predicted"/>
<feature type="compositionally biased region" description="Basic and acidic residues" evidence="1">
    <location>
        <begin position="252"/>
        <end position="261"/>
    </location>
</feature>
<dbReference type="Pfam" id="PF03771">
    <property type="entry name" value="SPDY"/>
    <property type="match status" value="2"/>
</dbReference>